<dbReference type="Proteomes" id="UP000198906">
    <property type="component" value="Unassembled WGS sequence"/>
</dbReference>
<dbReference type="RefSeq" id="WP_141714251.1">
    <property type="nucleotide sequence ID" value="NZ_FMHU01000002.1"/>
</dbReference>
<organism evidence="1 2">
    <name type="scientific">Micromonospora inyonensis</name>
    <dbReference type="NCBI Taxonomy" id="47866"/>
    <lineage>
        <taxon>Bacteria</taxon>
        <taxon>Bacillati</taxon>
        <taxon>Actinomycetota</taxon>
        <taxon>Actinomycetes</taxon>
        <taxon>Micromonosporales</taxon>
        <taxon>Micromonosporaceae</taxon>
        <taxon>Micromonospora</taxon>
    </lineage>
</organism>
<dbReference type="AlphaFoldDB" id="A0A1C6SCE0"/>
<dbReference type="EMBL" id="FMHU01000002">
    <property type="protein sequence ID" value="SCL27141.1"/>
    <property type="molecule type" value="Genomic_DNA"/>
</dbReference>
<dbReference type="STRING" id="47866.GA0074694_4724"/>
<keyword evidence="2" id="KW-1185">Reference proteome</keyword>
<gene>
    <name evidence="1" type="ORF">GA0074694_4724</name>
</gene>
<protein>
    <submittedName>
        <fullName evidence="1">Uncharacterized protein</fullName>
    </submittedName>
</protein>
<evidence type="ECO:0000313" key="2">
    <source>
        <dbReference type="Proteomes" id="UP000198906"/>
    </source>
</evidence>
<sequence length="679" mass="74283">MGAVEDALTSWAASATYQQLDVGPSLADLGGSEVVIAEAPVLATGPHLPMLLQVLVHPEVPATQDTLAALSPAIDQGFRQPYRAWVLLEASEILNNEPVLLNAYGRKAAAALLRHAEAALDGGEDPAYAHPAIAALLPLCLGGYLNHRRLTGLLTDIRGDEPPDALHRLPLLLGIAYDHYRDDGLLGVLHILEQTQALPPATRNDARYELALATLNAALHADKAGEVMRLLKVAALRLANAEDAEEARLDARAYRLAVNAALAFADLGEQRTSTVRDRLVSTAHDLDETVAQRFAWAARRHQPPWLEARGHTEAAWHQLVATLRHVSTRLLEPSWLDATKVLAEVLQVYQASRAVYTTSAANGLEQILSPAVEAAFIQEMALLYHLEQALQHDAELARHPDAQQLVERVQARRCALQSGAPAEPPGKSTAGQPLSTWLPDSLDPAVQHRILGILTDHARGFALTGNVLLDGQLEALHAALAQSPAWREPARSYFTSLQTHFLRFLHDRFDAQADKLGAMTAYLGPPKPGQKLWLEEDVQNDCLQYLTGMLEPGSVQREVIDIASGRTDVTYTPQPGMRFVIEVKRHESKWTRDGLEAKYSAQAANYTATTPPFCILLVGDHSDHSKGYTSLQDSVWHTWLARSPTETPRFILIGVLPIGGFTPSELTRRARLSRAQRTV</sequence>
<evidence type="ECO:0000313" key="1">
    <source>
        <dbReference type="EMBL" id="SCL27141.1"/>
    </source>
</evidence>
<accession>A0A1C6SCE0</accession>
<proteinExistence type="predicted"/>
<name>A0A1C6SCE0_9ACTN</name>
<reference evidence="2" key="1">
    <citation type="submission" date="2016-06" db="EMBL/GenBank/DDBJ databases">
        <authorList>
            <person name="Varghese N."/>
        </authorList>
    </citation>
    <scope>NUCLEOTIDE SEQUENCE [LARGE SCALE GENOMIC DNA]</scope>
    <source>
        <strain evidence="2">DSM 46123</strain>
    </source>
</reference>